<feature type="coiled-coil region" evidence="13">
    <location>
        <begin position="416"/>
        <end position="443"/>
    </location>
</feature>
<evidence type="ECO:0000256" key="7">
    <source>
        <dbReference type="ARBA" id="ARBA00023918"/>
    </source>
</evidence>
<dbReference type="EMBL" id="JABSTU010000010">
    <property type="protein sequence ID" value="KAH8019144.1"/>
    <property type="molecule type" value="Genomic_DNA"/>
</dbReference>
<dbReference type="GO" id="GO:0009116">
    <property type="term" value="P:nucleoside metabolic process"/>
    <property type="evidence" value="ECO:0007669"/>
    <property type="project" value="InterPro"/>
</dbReference>
<keyword evidence="6" id="KW-0808">Transferase</keyword>
<comment type="caution">
    <text evidence="15">The sequence shown here is derived from an EMBL/GenBank/DDBJ whole genome shotgun (WGS) entry which is preliminary data.</text>
</comment>
<dbReference type="InterPro" id="IPR035994">
    <property type="entry name" value="Nucleoside_phosphorylase_sf"/>
</dbReference>
<evidence type="ECO:0000256" key="1">
    <source>
        <dbReference type="ARBA" id="ARBA00005058"/>
    </source>
</evidence>
<sequence>MRHVASSCTDTREEFRVEPEGSLEEVIDAGAVVEGRVEDWVEAGTKVSTGSRSKGLGDGCAFDTAGRAGNSEVKSAFGKASTEEESRHEEGVLLGKGPHSLRIWLAIKATPSKLGYTREEFRVEPEGSLEEVIDAGAVVEGRVEDWVEAGTKVSTGSRSKGLGDGYSYEHIESIANFLLSKTEHRPTIGIICGSGLGSLADLIGGSKEFQYKDIPDFPVSTVPGHSGKLVFGNLEGKTVICMQGRFHPYEGYPLWKCAMPVRLMKLLGVKTLIVTNAAGGVNPNFKAGDIMIIRDHINFPGLGGDNPLKGRNDERWGPRFPAMSNAYDRDLREMAKKIANEELSLWPFLREGVYCMLGGPNFESVAEINMLRVIGADACGMSTAHEVIVARHCGLRVFGLSLISNVCVSNYDTQQVANHEEVLETGQKRKKDLEKLVRALIKKMDA</sequence>
<evidence type="ECO:0000256" key="3">
    <source>
        <dbReference type="ARBA" id="ARBA00011886"/>
    </source>
</evidence>
<dbReference type="Gene3D" id="3.40.50.1580">
    <property type="entry name" value="Nucleoside phosphorylase domain"/>
    <property type="match status" value="1"/>
</dbReference>
<evidence type="ECO:0000256" key="2">
    <source>
        <dbReference type="ARBA" id="ARBA00006751"/>
    </source>
</evidence>
<dbReference type="NCBIfam" id="TIGR01697">
    <property type="entry name" value="PNPH-PUNA-XAPA"/>
    <property type="match status" value="1"/>
</dbReference>
<comment type="pathway">
    <text evidence="1">Purine metabolism; purine nucleoside salvage.</text>
</comment>
<dbReference type="InterPro" id="IPR000845">
    <property type="entry name" value="Nucleoside_phosphorylase_d"/>
</dbReference>
<dbReference type="GO" id="GO:0004731">
    <property type="term" value="F:purine-nucleoside phosphorylase activity"/>
    <property type="evidence" value="ECO:0007669"/>
    <property type="project" value="UniProtKB-EC"/>
</dbReference>
<evidence type="ECO:0000259" key="14">
    <source>
        <dbReference type="Pfam" id="PF01048"/>
    </source>
</evidence>
<organism evidence="15 16">
    <name type="scientific">Rhipicephalus microplus</name>
    <name type="common">Cattle tick</name>
    <name type="synonym">Boophilus microplus</name>
    <dbReference type="NCBI Taxonomy" id="6941"/>
    <lineage>
        <taxon>Eukaryota</taxon>
        <taxon>Metazoa</taxon>
        <taxon>Ecdysozoa</taxon>
        <taxon>Arthropoda</taxon>
        <taxon>Chelicerata</taxon>
        <taxon>Arachnida</taxon>
        <taxon>Acari</taxon>
        <taxon>Parasitiformes</taxon>
        <taxon>Ixodida</taxon>
        <taxon>Ixodoidea</taxon>
        <taxon>Ixodidae</taxon>
        <taxon>Rhipicephalinae</taxon>
        <taxon>Rhipicephalus</taxon>
        <taxon>Boophilus</taxon>
    </lineage>
</organism>
<evidence type="ECO:0000256" key="12">
    <source>
        <dbReference type="ARBA" id="ARBA00033072"/>
    </source>
</evidence>
<dbReference type="EC" id="2.4.2.1" evidence="3"/>
<comment type="similarity">
    <text evidence="2">Belongs to the PNP/MTAP phosphorylase family.</text>
</comment>
<evidence type="ECO:0000256" key="11">
    <source>
        <dbReference type="ARBA" id="ARBA00031036"/>
    </source>
</evidence>
<dbReference type="NCBIfam" id="NF006054">
    <property type="entry name" value="PRK08202.1"/>
    <property type="match status" value="1"/>
</dbReference>
<reference evidence="15" key="1">
    <citation type="journal article" date="2020" name="Cell">
        <title>Large-Scale Comparative Analyses of Tick Genomes Elucidate Their Genetic Diversity and Vector Capacities.</title>
        <authorList>
            <consortium name="Tick Genome and Microbiome Consortium (TIGMIC)"/>
            <person name="Jia N."/>
            <person name="Wang J."/>
            <person name="Shi W."/>
            <person name="Du L."/>
            <person name="Sun Y."/>
            <person name="Zhan W."/>
            <person name="Jiang J.F."/>
            <person name="Wang Q."/>
            <person name="Zhang B."/>
            <person name="Ji P."/>
            <person name="Bell-Sakyi L."/>
            <person name="Cui X.M."/>
            <person name="Yuan T.T."/>
            <person name="Jiang B.G."/>
            <person name="Yang W.F."/>
            <person name="Lam T.T."/>
            <person name="Chang Q.C."/>
            <person name="Ding S.J."/>
            <person name="Wang X.J."/>
            <person name="Zhu J.G."/>
            <person name="Ruan X.D."/>
            <person name="Zhao L."/>
            <person name="Wei J.T."/>
            <person name="Ye R.Z."/>
            <person name="Que T.C."/>
            <person name="Du C.H."/>
            <person name="Zhou Y.H."/>
            <person name="Cheng J.X."/>
            <person name="Dai P.F."/>
            <person name="Guo W.B."/>
            <person name="Han X.H."/>
            <person name="Huang E.J."/>
            <person name="Li L.F."/>
            <person name="Wei W."/>
            <person name="Gao Y.C."/>
            <person name="Liu J.Z."/>
            <person name="Shao H.Z."/>
            <person name="Wang X."/>
            <person name="Wang C.C."/>
            <person name="Yang T.C."/>
            <person name="Huo Q.B."/>
            <person name="Li W."/>
            <person name="Chen H.Y."/>
            <person name="Chen S.E."/>
            <person name="Zhou L.G."/>
            <person name="Ni X.B."/>
            <person name="Tian J.H."/>
            <person name="Sheng Y."/>
            <person name="Liu T."/>
            <person name="Pan Y.S."/>
            <person name="Xia L.Y."/>
            <person name="Li J."/>
            <person name="Zhao F."/>
            <person name="Cao W.C."/>
        </authorList>
    </citation>
    <scope>NUCLEOTIDE SEQUENCE</scope>
    <source>
        <strain evidence="15">Rmic-2018</strain>
    </source>
</reference>
<reference evidence="15" key="2">
    <citation type="submission" date="2021-09" db="EMBL/GenBank/DDBJ databases">
        <authorList>
            <person name="Jia N."/>
            <person name="Wang J."/>
            <person name="Shi W."/>
            <person name="Du L."/>
            <person name="Sun Y."/>
            <person name="Zhan W."/>
            <person name="Jiang J."/>
            <person name="Wang Q."/>
            <person name="Zhang B."/>
            <person name="Ji P."/>
            <person name="Sakyi L.B."/>
            <person name="Cui X."/>
            <person name="Yuan T."/>
            <person name="Jiang B."/>
            <person name="Yang W."/>
            <person name="Lam T.T.-Y."/>
            <person name="Chang Q."/>
            <person name="Ding S."/>
            <person name="Wang X."/>
            <person name="Zhu J."/>
            <person name="Ruan X."/>
            <person name="Zhao L."/>
            <person name="Wei J."/>
            <person name="Que T."/>
            <person name="Du C."/>
            <person name="Cheng J."/>
            <person name="Dai P."/>
            <person name="Han X."/>
            <person name="Huang E."/>
            <person name="Gao Y."/>
            <person name="Liu J."/>
            <person name="Shao H."/>
            <person name="Ye R."/>
            <person name="Li L."/>
            <person name="Wei W."/>
            <person name="Wang X."/>
            <person name="Wang C."/>
            <person name="Huo Q."/>
            <person name="Li W."/>
            <person name="Guo W."/>
            <person name="Chen H."/>
            <person name="Chen S."/>
            <person name="Zhou L."/>
            <person name="Zhou L."/>
            <person name="Ni X."/>
            <person name="Tian J."/>
            <person name="Zhou Y."/>
            <person name="Sheng Y."/>
            <person name="Liu T."/>
            <person name="Pan Y."/>
            <person name="Xia L."/>
            <person name="Li J."/>
            <person name="Zhao F."/>
            <person name="Cao W."/>
        </authorList>
    </citation>
    <scope>NUCLEOTIDE SEQUENCE</scope>
    <source>
        <strain evidence="15">Rmic-2018</strain>
        <tissue evidence="15">Larvae</tissue>
    </source>
</reference>
<dbReference type="NCBIfam" id="TIGR01700">
    <property type="entry name" value="PNPH"/>
    <property type="match status" value="1"/>
</dbReference>
<evidence type="ECO:0000256" key="9">
    <source>
        <dbReference type="ARBA" id="ARBA00023950"/>
    </source>
</evidence>
<evidence type="ECO:0000256" key="13">
    <source>
        <dbReference type="SAM" id="Coils"/>
    </source>
</evidence>
<evidence type="ECO:0000256" key="6">
    <source>
        <dbReference type="ARBA" id="ARBA00022679"/>
    </source>
</evidence>
<dbReference type="InterPro" id="IPR011268">
    <property type="entry name" value="Purine_phosphorylase"/>
</dbReference>
<dbReference type="Pfam" id="PF01048">
    <property type="entry name" value="PNP_UDP_1"/>
    <property type="match status" value="1"/>
</dbReference>
<keyword evidence="16" id="KW-1185">Reference proteome</keyword>
<evidence type="ECO:0000256" key="10">
    <source>
        <dbReference type="ARBA" id="ARBA00023970"/>
    </source>
</evidence>
<dbReference type="PANTHER" id="PTHR11904">
    <property type="entry name" value="METHYLTHIOADENOSINE/PURINE NUCLEOSIDE PHOSPHORYLASE"/>
    <property type="match status" value="1"/>
</dbReference>
<accession>A0A9J6DAT4</accession>
<comment type="catalytic activity">
    <reaction evidence="8">
        <text>2'-deoxyguanosine + phosphate = 2-deoxy-alpha-D-ribose 1-phosphate + guanine</text>
        <dbReference type="Rhea" id="RHEA:27738"/>
        <dbReference type="ChEBI" id="CHEBI:16235"/>
        <dbReference type="ChEBI" id="CHEBI:17172"/>
        <dbReference type="ChEBI" id="CHEBI:43474"/>
        <dbReference type="ChEBI" id="CHEBI:57259"/>
        <dbReference type="EC" id="2.4.2.1"/>
    </reaction>
</comment>
<evidence type="ECO:0000256" key="8">
    <source>
        <dbReference type="ARBA" id="ARBA00023929"/>
    </source>
</evidence>
<evidence type="ECO:0000313" key="16">
    <source>
        <dbReference type="Proteomes" id="UP000821866"/>
    </source>
</evidence>
<protein>
    <recommendedName>
        <fullName evidence="4">Purine nucleoside phosphorylase</fullName>
        <ecNumber evidence="3">2.4.2.1</ecNumber>
    </recommendedName>
    <alternativeName>
        <fullName evidence="12">Inosine phosphorylase</fullName>
    </alternativeName>
    <alternativeName>
        <fullName evidence="11">Inosine-guanosine phosphorylase</fullName>
    </alternativeName>
</protein>
<dbReference type="GO" id="GO:0005737">
    <property type="term" value="C:cytoplasm"/>
    <property type="evidence" value="ECO:0007669"/>
    <property type="project" value="TreeGrafter"/>
</dbReference>
<comment type="catalytic activity">
    <reaction evidence="7">
        <text>inosine + phosphate = alpha-D-ribose 1-phosphate + hypoxanthine</text>
        <dbReference type="Rhea" id="RHEA:27646"/>
        <dbReference type="ChEBI" id="CHEBI:17368"/>
        <dbReference type="ChEBI" id="CHEBI:17596"/>
        <dbReference type="ChEBI" id="CHEBI:43474"/>
        <dbReference type="ChEBI" id="CHEBI:57720"/>
        <dbReference type="EC" id="2.4.2.1"/>
    </reaction>
</comment>
<comment type="catalytic activity">
    <reaction evidence="9">
        <text>2'-deoxyinosine + phosphate = 2-deoxy-alpha-D-ribose 1-phosphate + hypoxanthine</text>
        <dbReference type="Rhea" id="RHEA:27750"/>
        <dbReference type="ChEBI" id="CHEBI:17368"/>
        <dbReference type="ChEBI" id="CHEBI:28997"/>
        <dbReference type="ChEBI" id="CHEBI:43474"/>
        <dbReference type="ChEBI" id="CHEBI:57259"/>
        <dbReference type="EC" id="2.4.2.1"/>
    </reaction>
</comment>
<dbReference type="CDD" id="cd09009">
    <property type="entry name" value="PNP-EcPNPII_like"/>
    <property type="match status" value="1"/>
</dbReference>
<keyword evidence="5" id="KW-0328">Glycosyltransferase</keyword>
<dbReference type="SUPFAM" id="SSF53167">
    <property type="entry name" value="Purine and uridine phosphorylases"/>
    <property type="match status" value="1"/>
</dbReference>
<gene>
    <name evidence="15" type="ORF">HPB51_016882</name>
</gene>
<proteinExistence type="inferred from homology"/>
<keyword evidence="13" id="KW-0175">Coiled coil</keyword>
<comment type="catalytic activity">
    <reaction evidence="10">
        <text>guanosine + phosphate = alpha-D-ribose 1-phosphate + guanine</text>
        <dbReference type="Rhea" id="RHEA:13233"/>
        <dbReference type="ChEBI" id="CHEBI:16235"/>
        <dbReference type="ChEBI" id="CHEBI:16750"/>
        <dbReference type="ChEBI" id="CHEBI:43474"/>
        <dbReference type="ChEBI" id="CHEBI:57720"/>
        <dbReference type="EC" id="2.4.2.1"/>
    </reaction>
</comment>
<dbReference type="PANTHER" id="PTHR11904:SF9">
    <property type="entry name" value="PURINE NUCLEOSIDE PHOSPHORYLASE-RELATED"/>
    <property type="match status" value="1"/>
</dbReference>
<dbReference type="VEuPathDB" id="VectorBase:LOC119176382"/>
<evidence type="ECO:0000256" key="4">
    <source>
        <dbReference type="ARBA" id="ARBA00013834"/>
    </source>
</evidence>
<feature type="domain" description="Nucleoside phosphorylase" evidence="14">
    <location>
        <begin position="187"/>
        <end position="442"/>
    </location>
</feature>
<dbReference type="InterPro" id="IPR011270">
    <property type="entry name" value="Pur_Nuc_Pase_Ino/Guo-sp"/>
</dbReference>
<evidence type="ECO:0000313" key="15">
    <source>
        <dbReference type="EMBL" id="KAH8019144.1"/>
    </source>
</evidence>
<dbReference type="FunFam" id="3.40.50.1580:FF:000004">
    <property type="entry name" value="Purine nucleoside phosphorylase"/>
    <property type="match status" value="1"/>
</dbReference>
<evidence type="ECO:0000256" key="5">
    <source>
        <dbReference type="ARBA" id="ARBA00022676"/>
    </source>
</evidence>
<dbReference type="Proteomes" id="UP000821866">
    <property type="component" value="Chromosome 8"/>
</dbReference>
<dbReference type="AlphaFoldDB" id="A0A9J6DAT4"/>
<name>A0A9J6DAT4_RHIMP</name>